<accession>A0AAV4XWI3</accession>
<organism evidence="1 2">
    <name type="scientific">Caerostris extrusa</name>
    <name type="common">Bark spider</name>
    <name type="synonym">Caerostris bankana</name>
    <dbReference type="NCBI Taxonomy" id="172846"/>
    <lineage>
        <taxon>Eukaryota</taxon>
        <taxon>Metazoa</taxon>
        <taxon>Ecdysozoa</taxon>
        <taxon>Arthropoda</taxon>
        <taxon>Chelicerata</taxon>
        <taxon>Arachnida</taxon>
        <taxon>Araneae</taxon>
        <taxon>Araneomorphae</taxon>
        <taxon>Entelegynae</taxon>
        <taxon>Araneoidea</taxon>
        <taxon>Araneidae</taxon>
        <taxon>Caerostris</taxon>
    </lineage>
</organism>
<gene>
    <name evidence="1" type="ORF">CEXT_792731</name>
</gene>
<evidence type="ECO:0000313" key="1">
    <source>
        <dbReference type="EMBL" id="GIY98148.1"/>
    </source>
</evidence>
<dbReference type="Proteomes" id="UP001054945">
    <property type="component" value="Unassembled WGS sequence"/>
</dbReference>
<keyword evidence="2" id="KW-1185">Reference proteome</keyword>
<sequence>MDQSLFPAAAAMQTGLGGISLSSAALATSKDILPKPASGNSHPTGSPQIIKYEFSNQLHTLKLPVCKYQSLLQSDGSLLLDFRTKLDHKSPTELSKPIPGMGT</sequence>
<proteinExistence type="predicted"/>
<dbReference type="EMBL" id="BPLR01018263">
    <property type="protein sequence ID" value="GIY98148.1"/>
    <property type="molecule type" value="Genomic_DNA"/>
</dbReference>
<name>A0AAV4XWI3_CAEEX</name>
<dbReference type="AlphaFoldDB" id="A0AAV4XWI3"/>
<protein>
    <submittedName>
        <fullName evidence="1">Uncharacterized protein</fullName>
    </submittedName>
</protein>
<reference evidence="1 2" key="1">
    <citation type="submission" date="2021-06" db="EMBL/GenBank/DDBJ databases">
        <title>Caerostris extrusa draft genome.</title>
        <authorList>
            <person name="Kono N."/>
            <person name="Arakawa K."/>
        </authorList>
    </citation>
    <scope>NUCLEOTIDE SEQUENCE [LARGE SCALE GENOMIC DNA]</scope>
</reference>
<evidence type="ECO:0000313" key="2">
    <source>
        <dbReference type="Proteomes" id="UP001054945"/>
    </source>
</evidence>
<comment type="caution">
    <text evidence="1">The sequence shown here is derived from an EMBL/GenBank/DDBJ whole genome shotgun (WGS) entry which is preliminary data.</text>
</comment>